<gene>
    <name evidence="2" type="ORF">GCM10007925_18950</name>
</gene>
<dbReference type="PANTHER" id="PTHR20854">
    <property type="entry name" value="INOSITOL MONOPHOSPHATASE"/>
    <property type="match status" value="1"/>
</dbReference>
<protein>
    <submittedName>
        <fullName evidence="2">Histidinol-phosphatase</fullName>
    </submittedName>
</protein>
<organism evidence="2 3">
    <name type="scientific">Sphingomonas astaxanthinifaciens DSM 22298</name>
    <dbReference type="NCBI Taxonomy" id="1123267"/>
    <lineage>
        <taxon>Bacteria</taxon>
        <taxon>Pseudomonadati</taxon>
        <taxon>Pseudomonadota</taxon>
        <taxon>Alphaproteobacteria</taxon>
        <taxon>Sphingomonadales</taxon>
        <taxon>Sphingomonadaceae</taxon>
        <taxon>Sphingomonas</taxon>
    </lineage>
</organism>
<dbReference type="Gene3D" id="3.40.190.80">
    <property type="match status" value="1"/>
</dbReference>
<reference evidence="3" key="1">
    <citation type="journal article" date="2019" name="Int. J. Syst. Evol. Microbiol.">
        <title>The Global Catalogue of Microorganisms (GCM) 10K type strain sequencing project: providing services to taxonomists for standard genome sequencing and annotation.</title>
        <authorList>
            <consortium name="The Broad Institute Genomics Platform"/>
            <consortium name="The Broad Institute Genome Sequencing Center for Infectious Disease"/>
            <person name="Wu L."/>
            <person name="Ma J."/>
        </authorList>
    </citation>
    <scope>NUCLEOTIDE SEQUENCE [LARGE SCALE GENOMIC DNA]</scope>
    <source>
        <strain evidence="3">NBRC 102146</strain>
    </source>
</reference>
<dbReference type="SUPFAM" id="SSF56655">
    <property type="entry name" value="Carbohydrate phosphatase"/>
    <property type="match status" value="1"/>
</dbReference>
<keyword evidence="3" id="KW-1185">Reference proteome</keyword>
<dbReference type="Pfam" id="PF00459">
    <property type="entry name" value="Inositol_P"/>
    <property type="match status" value="1"/>
</dbReference>
<dbReference type="PRINTS" id="PR00377">
    <property type="entry name" value="IMPHPHTASES"/>
</dbReference>
<dbReference type="PANTHER" id="PTHR20854:SF4">
    <property type="entry name" value="INOSITOL-1-MONOPHOSPHATASE-RELATED"/>
    <property type="match status" value="1"/>
</dbReference>
<proteinExistence type="inferred from homology"/>
<dbReference type="InterPro" id="IPR000760">
    <property type="entry name" value="Inositol_monophosphatase-like"/>
</dbReference>
<evidence type="ECO:0000313" key="3">
    <source>
        <dbReference type="Proteomes" id="UP001156703"/>
    </source>
</evidence>
<dbReference type="Proteomes" id="UP001156703">
    <property type="component" value="Unassembled WGS sequence"/>
</dbReference>
<dbReference type="EMBL" id="BSOO01000020">
    <property type="protein sequence ID" value="GLR48182.1"/>
    <property type="molecule type" value="Genomic_DNA"/>
</dbReference>
<sequence>MTDLHPFLEHLSAIARAVTVGRAVPAADNKAGAGAYDPVTELDRAAERALRAAIEEAFPDDGIEGEEYGLVRADARRRWLLDPIDGTRALICGLPSWTTLVALMEDGQPVAGFIDAPALGELLVGLPGATMLDGRPVRTSACDDLAAARLSSTDPYLFEGGEYEAFTRVRRSVRLARYGYDALAYARLAAGHLDLVIENKLHRHDWAALVPVVRGAGGVVGNWQGGDDLEAGAIVAAATPGLFAQAIAALNA</sequence>
<name>A0ABQ5Z8C6_9SPHN</name>
<comment type="similarity">
    <text evidence="1">Belongs to the inositol monophosphatase superfamily.</text>
</comment>
<evidence type="ECO:0000313" key="2">
    <source>
        <dbReference type="EMBL" id="GLR48182.1"/>
    </source>
</evidence>
<comment type="caution">
    <text evidence="2">The sequence shown here is derived from an EMBL/GenBank/DDBJ whole genome shotgun (WGS) entry which is preliminary data.</text>
</comment>
<dbReference type="Gene3D" id="3.30.540.10">
    <property type="entry name" value="Fructose-1,6-Bisphosphatase, subunit A, domain 1"/>
    <property type="match status" value="1"/>
</dbReference>
<accession>A0ABQ5Z8C6</accession>
<dbReference type="RefSeq" id="WP_029940079.1">
    <property type="nucleotide sequence ID" value="NZ_BSOO01000020.1"/>
</dbReference>
<evidence type="ECO:0000256" key="1">
    <source>
        <dbReference type="ARBA" id="ARBA00009759"/>
    </source>
</evidence>